<dbReference type="InterPro" id="IPR012910">
    <property type="entry name" value="Plug_dom"/>
</dbReference>
<dbReference type="InterPro" id="IPR037066">
    <property type="entry name" value="Plug_dom_sf"/>
</dbReference>
<dbReference type="Gene3D" id="2.40.170.20">
    <property type="entry name" value="TonB-dependent receptor, beta-barrel domain"/>
    <property type="match status" value="2"/>
</dbReference>
<keyword evidence="4" id="KW-0408">Iron</keyword>
<dbReference type="InterPro" id="IPR036942">
    <property type="entry name" value="Beta-barrel_TonB_sf"/>
</dbReference>
<feature type="domain" description="Secretin/TonB short N-terminal" evidence="8">
    <location>
        <begin position="75"/>
        <end position="126"/>
    </location>
</feature>
<evidence type="ECO:0000256" key="2">
    <source>
        <dbReference type="ARBA" id="ARBA00022448"/>
    </source>
</evidence>
<dbReference type="Pfam" id="PF07715">
    <property type="entry name" value="Plug"/>
    <property type="match status" value="1"/>
</dbReference>
<evidence type="ECO:0000256" key="7">
    <source>
        <dbReference type="RuleBase" id="RU003357"/>
    </source>
</evidence>
<accession>A0A2P7QM98</accession>
<sequence>MSVLQRTIVYPNEGKGCRPLLGGMMVSKVSFAAYAMASCALATPLAAQAQALFSFDLPAQSLARSLRAVASKTGSNIVFSDAAVRGKGAPALRGDFATEAAYRRLLQGSGLGLSVTSGGSYVVGTPQGNSPALSRTSADGGSGAIIGHVAQADGNRNIAGALVRIVETGQTATADDLGNFRFPDLPAGSYTLEISFLGFATVTETVEVREGPARAEFVMAEPRDTVGEIVVYGSRSARANALNLQRTAENSSDVISADDLGNFNGTTFSEALRRAPGVSFQRDGVTGDGTNVIVRGLEPDMNAVKLNGLNLPVGSGIGRSADLSNLLADSVSRITIHKSLLPSQDSAGTGGLIEIETLSPLNRPRRYANFLIEGGLGPKDFSDDFLASGTVSGTFGASGNFGLSASVQYRRNSVRNISYNTILEYGRTMPVTANGEPSVFEMNDPLINFPFTPGDDEAFPTRLETSFNHVKQRTMAATVSAEWKIASHTNLKFDFQHSETKRDRYGLVDAFFTASEYLDVPGGKAIAELSIDLTPGNEALSREQQYTYDRDVKNVSDTYSFNGKTNLGKFEFTYLAGYAHGAETHPGEFVTTLRMPDTDARADFFAPDAFDPATGRILTGWAARSGNGIPLPLLSQSGWAFVNDPSNFTIDQASGQIDVTKGLNDRYTGSFSAKWQPDAGFFSYVEAGAYYERTEFKRDLLRSQLGGNVPVSAVGLEFSPSDLSRIGVRAPGFAVVDEKSLSRFVRNIDQLAAGTSGFTLTPIVPHPDQDKQGTLEESFAAYLQSRLTFGKLEVIGGVRYNRTHLEASNLVFPTYIGPIPQNGGAIGIDLDFQRDFGTLVTETETASDFLPRILFNYRQSDNLIFRGGYFLSVARPQIGQLSAQTRISFLNIPIPGPEGVKPRLEINTGNPDLKPATTHNFDISGEYYHKIGIMKLSGFYKRINNLLQANMTNGPANLAALTLPDHPYFQGPPYFDPSNPQNYFILGTTPANSDRVATIWGIEGQIERQFDFLPGIWSGFGIFANYTYTKSSRSERITWSYDPIEGNFYEFRGIPFNQQPKHSGTAALTYNKYGIDATLTYGFQSRALSMFRPRGLSMFSEDVQTLDFRAEYWLRPSFGQIRIYVEGSDLLRGTSSPDVEETFGGQAGSPTFYTRATYLGGRRFKIGLATTF</sequence>
<dbReference type="Gene3D" id="2.170.130.10">
    <property type="entry name" value="TonB-dependent receptor, plug domain"/>
    <property type="match status" value="1"/>
</dbReference>
<evidence type="ECO:0000256" key="4">
    <source>
        <dbReference type="ARBA" id="ARBA00023004"/>
    </source>
</evidence>
<dbReference type="Gene3D" id="3.55.50.30">
    <property type="match status" value="1"/>
</dbReference>
<evidence type="ECO:0000259" key="8">
    <source>
        <dbReference type="SMART" id="SM00965"/>
    </source>
</evidence>
<comment type="similarity">
    <text evidence="7">Belongs to the TonB-dependent receptor family.</text>
</comment>
<evidence type="ECO:0000256" key="1">
    <source>
        <dbReference type="ARBA" id="ARBA00004442"/>
    </source>
</evidence>
<evidence type="ECO:0000313" key="10">
    <source>
        <dbReference type="Proteomes" id="UP000241167"/>
    </source>
</evidence>
<keyword evidence="5 7" id="KW-0472">Membrane</keyword>
<dbReference type="InterPro" id="IPR000531">
    <property type="entry name" value="Beta-barrel_TonB"/>
</dbReference>
<dbReference type="EMBL" id="PXYI01000005">
    <property type="protein sequence ID" value="PSJ39081.1"/>
    <property type="molecule type" value="Genomic_DNA"/>
</dbReference>
<dbReference type="Pfam" id="PF00593">
    <property type="entry name" value="TonB_dep_Rec_b-barrel"/>
    <property type="match status" value="1"/>
</dbReference>
<keyword evidence="2" id="KW-0813">Transport</keyword>
<reference evidence="9 10" key="1">
    <citation type="submission" date="2018-03" db="EMBL/GenBank/DDBJ databases">
        <title>The draft genome of Sphingosinicella sp. GL-C-18.</title>
        <authorList>
            <person name="Liu L."/>
            <person name="Li L."/>
            <person name="Liang L."/>
            <person name="Zhang X."/>
            <person name="Wang T."/>
        </authorList>
    </citation>
    <scope>NUCLEOTIDE SEQUENCE [LARGE SCALE GENOMIC DNA]</scope>
    <source>
        <strain evidence="9 10">GL-C-18</strain>
    </source>
</reference>
<keyword evidence="10" id="KW-1185">Reference proteome</keyword>
<keyword evidence="7" id="KW-0798">TonB box</keyword>
<evidence type="ECO:0000256" key="3">
    <source>
        <dbReference type="ARBA" id="ARBA00022496"/>
    </source>
</evidence>
<dbReference type="PANTHER" id="PTHR40980">
    <property type="entry name" value="PLUG DOMAIN-CONTAINING PROTEIN"/>
    <property type="match status" value="1"/>
</dbReference>
<organism evidence="9 10">
    <name type="scientific">Allosphingosinicella deserti</name>
    <dbReference type="NCBI Taxonomy" id="2116704"/>
    <lineage>
        <taxon>Bacteria</taxon>
        <taxon>Pseudomonadati</taxon>
        <taxon>Pseudomonadota</taxon>
        <taxon>Alphaproteobacteria</taxon>
        <taxon>Sphingomonadales</taxon>
        <taxon>Sphingomonadaceae</taxon>
        <taxon>Allosphingosinicella</taxon>
    </lineage>
</organism>
<name>A0A2P7QM98_9SPHN</name>
<dbReference type="Gene3D" id="2.60.40.1120">
    <property type="entry name" value="Carboxypeptidase-like, regulatory domain"/>
    <property type="match status" value="1"/>
</dbReference>
<dbReference type="Pfam" id="PF13620">
    <property type="entry name" value="CarboxypepD_reg"/>
    <property type="match status" value="1"/>
</dbReference>
<dbReference type="PANTHER" id="PTHR40980:SF4">
    <property type="entry name" value="TONB-DEPENDENT RECEPTOR-LIKE BETA-BARREL DOMAIN-CONTAINING PROTEIN"/>
    <property type="match status" value="1"/>
</dbReference>
<keyword evidence="6" id="KW-0998">Cell outer membrane</keyword>
<evidence type="ECO:0000256" key="5">
    <source>
        <dbReference type="ARBA" id="ARBA00023136"/>
    </source>
</evidence>
<evidence type="ECO:0000313" key="9">
    <source>
        <dbReference type="EMBL" id="PSJ39081.1"/>
    </source>
</evidence>
<keyword evidence="3" id="KW-0410">Iron transport</keyword>
<proteinExistence type="inferred from homology"/>
<dbReference type="SUPFAM" id="SSF49464">
    <property type="entry name" value="Carboxypeptidase regulatory domain-like"/>
    <property type="match status" value="1"/>
</dbReference>
<dbReference type="AlphaFoldDB" id="A0A2P7QM98"/>
<dbReference type="Proteomes" id="UP000241167">
    <property type="component" value="Unassembled WGS sequence"/>
</dbReference>
<dbReference type="InterPro" id="IPR011662">
    <property type="entry name" value="Secretin/TonB_short_N"/>
</dbReference>
<dbReference type="NCBIfam" id="TIGR01782">
    <property type="entry name" value="TonB-Xanth-Caul"/>
    <property type="match status" value="1"/>
</dbReference>
<comment type="caution">
    <text evidence="9">The sequence shown here is derived from an EMBL/GenBank/DDBJ whole genome shotgun (WGS) entry which is preliminary data.</text>
</comment>
<dbReference type="InterPro" id="IPR010104">
    <property type="entry name" value="TonB_rcpt_bac"/>
</dbReference>
<gene>
    <name evidence="9" type="ORF">C7I55_17465</name>
</gene>
<protein>
    <recommendedName>
        <fullName evidence="8">Secretin/TonB short N-terminal domain-containing protein</fullName>
    </recommendedName>
</protein>
<dbReference type="GO" id="GO:0006826">
    <property type="term" value="P:iron ion transport"/>
    <property type="evidence" value="ECO:0007669"/>
    <property type="project" value="UniProtKB-KW"/>
</dbReference>
<dbReference type="GO" id="GO:0009279">
    <property type="term" value="C:cell outer membrane"/>
    <property type="evidence" value="ECO:0007669"/>
    <property type="project" value="UniProtKB-SubCell"/>
</dbReference>
<dbReference type="InterPro" id="IPR008969">
    <property type="entry name" value="CarboxyPept-like_regulatory"/>
</dbReference>
<dbReference type="SUPFAM" id="SSF56935">
    <property type="entry name" value="Porins"/>
    <property type="match status" value="1"/>
</dbReference>
<comment type="subcellular location">
    <subcellularLocation>
        <location evidence="1 7">Cell outer membrane</location>
    </subcellularLocation>
</comment>
<keyword evidence="3" id="KW-0406">Ion transport</keyword>
<evidence type="ECO:0000256" key="6">
    <source>
        <dbReference type="ARBA" id="ARBA00023237"/>
    </source>
</evidence>
<dbReference type="SMART" id="SM00965">
    <property type="entry name" value="STN"/>
    <property type="match status" value="1"/>
</dbReference>